<proteinExistence type="predicted"/>
<dbReference type="EMBL" id="MU001671">
    <property type="protein sequence ID" value="KAF2461473.1"/>
    <property type="molecule type" value="Genomic_DNA"/>
</dbReference>
<sequence>MGGVLETSAAGVVLAGGGEDECAGGCGDERISLWFFFVFPFLLLFWSHCFVLFCLSLPALSSLLLFSVWVAVALALSPRTCCMGCASLHSGIPNTAALA</sequence>
<name>A0A6A6PDH8_9PEZI</name>
<reference evidence="2" key="1">
    <citation type="journal article" date="2020" name="Stud. Mycol.">
        <title>101 Dothideomycetes genomes: a test case for predicting lifestyles and emergence of pathogens.</title>
        <authorList>
            <person name="Haridas S."/>
            <person name="Albert R."/>
            <person name="Binder M."/>
            <person name="Bloem J."/>
            <person name="Labutti K."/>
            <person name="Salamov A."/>
            <person name="Andreopoulos B."/>
            <person name="Baker S."/>
            <person name="Barry K."/>
            <person name="Bills G."/>
            <person name="Bluhm B."/>
            <person name="Cannon C."/>
            <person name="Castanera R."/>
            <person name="Culley D."/>
            <person name="Daum C."/>
            <person name="Ezra D."/>
            <person name="Gonzalez J."/>
            <person name="Henrissat B."/>
            <person name="Kuo A."/>
            <person name="Liang C."/>
            <person name="Lipzen A."/>
            <person name="Lutzoni F."/>
            <person name="Magnuson J."/>
            <person name="Mondo S."/>
            <person name="Nolan M."/>
            <person name="Ohm R."/>
            <person name="Pangilinan J."/>
            <person name="Park H.-J."/>
            <person name="Ramirez L."/>
            <person name="Alfaro M."/>
            <person name="Sun H."/>
            <person name="Tritt A."/>
            <person name="Yoshinaga Y."/>
            <person name="Zwiers L.-H."/>
            <person name="Turgeon B."/>
            <person name="Goodwin S."/>
            <person name="Spatafora J."/>
            <person name="Crous P."/>
            <person name="Grigoriev I."/>
        </authorList>
    </citation>
    <scope>NUCLEOTIDE SEQUENCE</scope>
    <source>
        <strain evidence="2">ATCC 16933</strain>
    </source>
</reference>
<feature type="transmembrane region" description="Helical" evidence="1">
    <location>
        <begin position="59"/>
        <end position="77"/>
    </location>
</feature>
<organism evidence="2 3">
    <name type="scientific">Lineolata rhizophorae</name>
    <dbReference type="NCBI Taxonomy" id="578093"/>
    <lineage>
        <taxon>Eukaryota</taxon>
        <taxon>Fungi</taxon>
        <taxon>Dikarya</taxon>
        <taxon>Ascomycota</taxon>
        <taxon>Pezizomycotina</taxon>
        <taxon>Dothideomycetes</taxon>
        <taxon>Dothideomycetes incertae sedis</taxon>
        <taxon>Lineolatales</taxon>
        <taxon>Lineolataceae</taxon>
        <taxon>Lineolata</taxon>
    </lineage>
</organism>
<gene>
    <name evidence="2" type="ORF">BDY21DRAFT_332283</name>
</gene>
<evidence type="ECO:0000313" key="2">
    <source>
        <dbReference type="EMBL" id="KAF2461473.1"/>
    </source>
</evidence>
<evidence type="ECO:0000313" key="3">
    <source>
        <dbReference type="Proteomes" id="UP000799766"/>
    </source>
</evidence>
<keyword evidence="1" id="KW-0812">Transmembrane</keyword>
<feature type="transmembrane region" description="Helical" evidence="1">
    <location>
        <begin position="33"/>
        <end position="53"/>
    </location>
</feature>
<dbReference type="AlphaFoldDB" id="A0A6A6PDH8"/>
<keyword evidence="3" id="KW-1185">Reference proteome</keyword>
<accession>A0A6A6PDH8</accession>
<protein>
    <submittedName>
        <fullName evidence="2">Uncharacterized protein</fullName>
    </submittedName>
</protein>
<dbReference type="Proteomes" id="UP000799766">
    <property type="component" value="Unassembled WGS sequence"/>
</dbReference>
<keyword evidence="1" id="KW-0472">Membrane</keyword>
<evidence type="ECO:0000256" key="1">
    <source>
        <dbReference type="SAM" id="Phobius"/>
    </source>
</evidence>
<keyword evidence="1" id="KW-1133">Transmembrane helix</keyword>